<evidence type="ECO:0000313" key="2">
    <source>
        <dbReference type="Proteomes" id="UP000215305"/>
    </source>
</evidence>
<name>A0A397HWD7_ASPTH</name>
<dbReference type="EMBL" id="NKHU02000020">
    <property type="protein sequence ID" value="RHZ64920.1"/>
    <property type="molecule type" value="Genomic_DNA"/>
</dbReference>
<organism evidence="1 2">
    <name type="scientific">Aspergillus thermomutatus</name>
    <name type="common">Neosartorya pseudofischeri</name>
    <dbReference type="NCBI Taxonomy" id="41047"/>
    <lineage>
        <taxon>Eukaryota</taxon>
        <taxon>Fungi</taxon>
        <taxon>Dikarya</taxon>
        <taxon>Ascomycota</taxon>
        <taxon>Pezizomycotina</taxon>
        <taxon>Eurotiomycetes</taxon>
        <taxon>Eurotiomycetidae</taxon>
        <taxon>Eurotiales</taxon>
        <taxon>Aspergillaceae</taxon>
        <taxon>Aspergillus</taxon>
        <taxon>Aspergillus subgen. Fumigati</taxon>
    </lineage>
</organism>
<proteinExistence type="predicted"/>
<keyword evidence="2" id="KW-1185">Reference proteome</keyword>
<dbReference type="Proteomes" id="UP000215305">
    <property type="component" value="Unassembled WGS sequence"/>
</dbReference>
<dbReference type="OrthoDB" id="1924787at2759"/>
<comment type="caution">
    <text evidence="1">The sequence shown here is derived from an EMBL/GenBank/DDBJ whole genome shotgun (WGS) entry which is preliminary data.</text>
</comment>
<dbReference type="RefSeq" id="XP_026617659.1">
    <property type="nucleotide sequence ID" value="XM_026760336.1"/>
</dbReference>
<dbReference type="VEuPathDB" id="FungiDB:CDV56_106717"/>
<gene>
    <name evidence="1" type="ORF">CDV56_106717</name>
</gene>
<reference evidence="1" key="1">
    <citation type="submission" date="2018-08" db="EMBL/GenBank/DDBJ databases">
        <title>Draft genome sequence of azole-resistant Aspergillus thermomutatus (Neosartorya pseudofischeri) strain HMR AF 39, isolated from a human nasal aspirate.</title>
        <authorList>
            <person name="Parent-Michaud M."/>
            <person name="Dufresne P.J."/>
            <person name="Fournier E."/>
            <person name="Martineau C."/>
            <person name="Moreira S."/>
            <person name="Perkins V."/>
            <person name="De Repentigny L."/>
            <person name="Dufresne S.F."/>
        </authorList>
    </citation>
    <scope>NUCLEOTIDE SEQUENCE [LARGE SCALE GENOMIC DNA]</scope>
    <source>
        <strain evidence="1">HMR AF 39</strain>
    </source>
</reference>
<dbReference type="GeneID" id="38128691"/>
<evidence type="ECO:0000313" key="1">
    <source>
        <dbReference type="EMBL" id="RHZ64920.1"/>
    </source>
</evidence>
<dbReference type="STRING" id="41047.A0A397HWD7"/>
<protein>
    <submittedName>
        <fullName evidence="1">Uncharacterized protein</fullName>
    </submittedName>
</protein>
<dbReference type="AlphaFoldDB" id="A0A397HWD7"/>
<accession>A0A397HWD7</accession>
<sequence length="168" mass="18685">MLIAAPLGDIYSSLDTPPPVRVHVSFLDCEDDPKGAYRRTQYLFLTRTDLDRPGFEGPNASARHGGDCRMELHNPFLQPLPFVYDDAVNGKKAAISEDAPVGHFRYIHPAKLCGLYPRRGALIPGTAIGILLWNHFPSPTVYCIIALTIRSKGGQYLNGRDTRCFEGW</sequence>